<dbReference type="PANTHER" id="PTHR43289">
    <property type="entry name" value="MITOGEN-ACTIVATED PROTEIN KINASE KINASE KINASE 20-RELATED"/>
    <property type="match status" value="1"/>
</dbReference>
<sequence length="493" mass="52727">MTETSDEEQLAVQSQFGPYRVEGVIARGGMGEILRAYDTRHDRIVALKLLAPHLAADQEFRERFKREAHAAGRLSEPHVIPIHGYGEIDGRLYLDMRLVEGEDLGARLNAHGPMHPNDVVHVIEQVAQALDAAHAARVVHRDVKPSNVLLGAGGFAYLVDFGIAASIQDATSRTSGSVTMGTLAYMAPERFGDAPSDHRVDVYSLACVLYQCLTGAKPYGVTSTEALIYAHLNREPPKPSETMPGVPQEFDRVVANGMAKNAADRYATAGELAAAARRALRTTAPLGAAGVEPERRRSRWPVALAAVGAVAAVAGVAAAVVTLQPEPTDGQAMPVPRPAPTTTPSSSTTAPPTTSSAPPTSASPVAEAPTSAAPAPPPPSEPPKTTTSRPPYEAKICKSISYQGKARGTGCFDADGDFIAAKDTFKDGFWIKTRSETDYHHTAECRDTNSEGDYVQCKLQLRSEGSMRIMVELWDGSKKLADTPWTRFTPIGK</sequence>
<dbReference type="InterPro" id="IPR008271">
    <property type="entry name" value="Ser/Thr_kinase_AS"/>
</dbReference>
<evidence type="ECO:0000256" key="6">
    <source>
        <dbReference type="ARBA" id="ARBA00022840"/>
    </source>
</evidence>
<evidence type="ECO:0000256" key="2">
    <source>
        <dbReference type="ARBA" id="ARBA00022527"/>
    </source>
</evidence>
<dbReference type="Proteomes" id="UP001327093">
    <property type="component" value="Unassembled WGS sequence"/>
</dbReference>
<dbReference type="Gene3D" id="1.10.510.10">
    <property type="entry name" value="Transferase(Phosphotransferase) domain 1"/>
    <property type="match status" value="1"/>
</dbReference>
<dbReference type="PROSITE" id="PS50011">
    <property type="entry name" value="PROTEIN_KINASE_DOM"/>
    <property type="match status" value="1"/>
</dbReference>
<dbReference type="EC" id="2.7.11.1" evidence="1"/>
<keyword evidence="5 9" id="KW-0418">Kinase</keyword>
<gene>
    <name evidence="9" type="ORF">R4I43_30320</name>
</gene>
<evidence type="ECO:0000259" key="8">
    <source>
        <dbReference type="PROSITE" id="PS50011"/>
    </source>
</evidence>
<evidence type="ECO:0000256" key="5">
    <source>
        <dbReference type="ARBA" id="ARBA00022777"/>
    </source>
</evidence>
<organism evidence="9 10">
    <name type="scientific">Saccharopolyspora mangrovi</name>
    <dbReference type="NCBI Taxonomy" id="3082379"/>
    <lineage>
        <taxon>Bacteria</taxon>
        <taxon>Bacillati</taxon>
        <taxon>Actinomycetota</taxon>
        <taxon>Actinomycetes</taxon>
        <taxon>Pseudonocardiales</taxon>
        <taxon>Pseudonocardiaceae</taxon>
        <taxon>Saccharopolyspora</taxon>
    </lineage>
</organism>
<dbReference type="RefSeq" id="WP_324269132.1">
    <property type="nucleotide sequence ID" value="NZ_JAWLNX010000031.1"/>
</dbReference>
<name>A0ABU6AJH5_9PSEU</name>
<dbReference type="PANTHER" id="PTHR43289:SF6">
    <property type="entry name" value="SERINE_THREONINE-PROTEIN KINASE NEKL-3"/>
    <property type="match status" value="1"/>
</dbReference>
<reference evidence="9 10" key="1">
    <citation type="submission" date="2023-10" db="EMBL/GenBank/DDBJ databases">
        <title>Saccharopolyspora sp. nov., isolated from mangrove soil.</title>
        <authorList>
            <person name="Lu Y."/>
            <person name="Liu W."/>
        </authorList>
    </citation>
    <scope>NUCLEOTIDE SEQUENCE [LARGE SCALE GENOMIC DNA]</scope>
    <source>
        <strain evidence="9 10">S2-29</strain>
    </source>
</reference>
<dbReference type="InterPro" id="IPR000719">
    <property type="entry name" value="Prot_kinase_dom"/>
</dbReference>
<keyword evidence="2" id="KW-0723">Serine/threonine-protein kinase</keyword>
<keyword evidence="3 9" id="KW-0808">Transferase</keyword>
<dbReference type="PROSITE" id="PS00108">
    <property type="entry name" value="PROTEIN_KINASE_ST"/>
    <property type="match status" value="1"/>
</dbReference>
<keyword evidence="6" id="KW-0067">ATP-binding</keyword>
<feature type="region of interest" description="Disordered" evidence="7">
    <location>
        <begin position="327"/>
        <end position="391"/>
    </location>
</feature>
<dbReference type="SUPFAM" id="SSF56112">
    <property type="entry name" value="Protein kinase-like (PK-like)"/>
    <property type="match status" value="1"/>
</dbReference>
<proteinExistence type="predicted"/>
<evidence type="ECO:0000256" key="4">
    <source>
        <dbReference type="ARBA" id="ARBA00022741"/>
    </source>
</evidence>
<evidence type="ECO:0000313" key="10">
    <source>
        <dbReference type="Proteomes" id="UP001327093"/>
    </source>
</evidence>
<feature type="compositionally biased region" description="Low complexity" evidence="7">
    <location>
        <begin position="342"/>
        <end position="373"/>
    </location>
</feature>
<dbReference type="GO" id="GO:0004674">
    <property type="term" value="F:protein serine/threonine kinase activity"/>
    <property type="evidence" value="ECO:0007669"/>
    <property type="project" value="UniProtKB-EC"/>
</dbReference>
<feature type="domain" description="Protein kinase" evidence="8">
    <location>
        <begin position="19"/>
        <end position="280"/>
    </location>
</feature>
<dbReference type="CDD" id="cd14014">
    <property type="entry name" value="STKc_PknB_like"/>
    <property type="match status" value="1"/>
</dbReference>
<protein>
    <recommendedName>
        <fullName evidence="1">non-specific serine/threonine protein kinase</fullName>
        <ecNumber evidence="1">2.7.11.1</ecNumber>
    </recommendedName>
</protein>
<accession>A0ABU6AJH5</accession>
<evidence type="ECO:0000313" key="9">
    <source>
        <dbReference type="EMBL" id="MEB3371708.1"/>
    </source>
</evidence>
<dbReference type="SMART" id="SM00220">
    <property type="entry name" value="S_TKc"/>
    <property type="match status" value="1"/>
</dbReference>
<keyword evidence="4" id="KW-0547">Nucleotide-binding</keyword>
<keyword evidence="10" id="KW-1185">Reference proteome</keyword>
<evidence type="ECO:0000256" key="3">
    <source>
        <dbReference type="ARBA" id="ARBA00022679"/>
    </source>
</evidence>
<dbReference type="EMBL" id="JAWLNX010000031">
    <property type="protein sequence ID" value="MEB3371708.1"/>
    <property type="molecule type" value="Genomic_DNA"/>
</dbReference>
<evidence type="ECO:0000256" key="1">
    <source>
        <dbReference type="ARBA" id="ARBA00012513"/>
    </source>
</evidence>
<evidence type="ECO:0000256" key="7">
    <source>
        <dbReference type="SAM" id="MobiDB-lite"/>
    </source>
</evidence>
<dbReference type="Gene3D" id="3.30.200.20">
    <property type="entry name" value="Phosphorylase Kinase, domain 1"/>
    <property type="match status" value="1"/>
</dbReference>
<comment type="caution">
    <text evidence="9">The sequence shown here is derived from an EMBL/GenBank/DDBJ whole genome shotgun (WGS) entry which is preliminary data.</text>
</comment>
<dbReference type="InterPro" id="IPR011009">
    <property type="entry name" value="Kinase-like_dom_sf"/>
</dbReference>
<dbReference type="Pfam" id="PF00069">
    <property type="entry name" value="Pkinase"/>
    <property type="match status" value="1"/>
</dbReference>